<dbReference type="PRINTS" id="PR00035">
    <property type="entry name" value="HTHGNTR"/>
</dbReference>
<dbReference type="GO" id="GO:0003700">
    <property type="term" value="F:DNA-binding transcription factor activity"/>
    <property type="evidence" value="ECO:0007669"/>
    <property type="project" value="InterPro"/>
</dbReference>
<keyword evidence="3" id="KW-0804">Transcription</keyword>
<dbReference type="SUPFAM" id="SSF46785">
    <property type="entry name" value="Winged helix' DNA-binding domain"/>
    <property type="match status" value="1"/>
</dbReference>
<keyword evidence="2" id="KW-0238">DNA-binding</keyword>
<evidence type="ECO:0000256" key="3">
    <source>
        <dbReference type="ARBA" id="ARBA00023163"/>
    </source>
</evidence>
<name>A0A1M5R7D1_9BURK</name>
<sequence>MSLTLAGPANCHHFNRRLIPIFMNAPEVPNRKKKARSASKNGGHKAIPSGPIPRYVIIADRLRQRVESGIWHAGETLPSLHSLASEFGVARPTARQAVQLLVKEGLLSSQRGQGTFVSATATPIKTTPLETSLYELAQTYRVLVPRILEIDEVPRALPSAMGQPPQYIYMRRLHSLDGRPYCVISLYIAEHIFKLAPGKFRSEPVIPLMVANKSLDIAQARQTLSIGTADAETATLLGIPVGAPVANVIRTFTSSDGSVLYYAEVAYRGDGIRLEIDLKS</sequence>
<dbReference type="InterPro" id="IPR036388">
    <property type="entry name" value="WH-like_DNA-bd_sf"/>
</dbReference>
<dbReference type="Pfam" id="PF00392">
    <property type="entry name" value="GntR"/>
    <property type="match status" value="1"/>
</dbReference>
<dbReference type="EMBL" id="FQXE01000002">
    <property type="protein sequence ID" value="SHH22275.1"/>
    <property type="molecule type" value="Genomic_DNA"/>
</dbReference>
<reference evidence="5 6" key="1">
    <citation type="submission" date="2016-11" db="EMBL/GenBank/DDBJ databases">
        <authorList>
            <person name="Jaros S."/>
            <person name="Januszkiewicz K."/>
            <person name="Wedrychowicz H."/>
        </authorList>
    </citation>
    <scope>NUCLEOTIDE SEQUENCE [LARGE SCALE GENOMIC DNA]</scope>
    <source>
        <strain evidence="5 6">CGMCC 1.10190</strain>
    </source>
</reference>
<feature type="domain" description="HTH gntR-type" evidence="4">
    <location>
        <begin position="52"/>
        <end position="120"/>
    </location>
</feature>
<protein>
    <submittedName>
        <fullName evidence="5">GntR family transcriptional regulator</fullName>
    </submittedName>
</protein>
<evidence type="ECO:0000259" key="4">
    <source>
        <dbReference type="PROSITE" id="PS50949"/>
    </source>
</evidence>
<proteinExistence type="predicted"/>
<gene>
    <name evidence="5" type="ORF">SAMN04488135_102495</name>
</gene>
<dbReference type="Proteomes" id="UP000184226">
    <property type="component" value="Unassembled WGS sequence"/>
</dbReference>
<dbReference type="InterPro" id="IPR036390">
    <property type="entry name" value="WH_DNA-bd_sf"/>
</dbReference>
<keyword evidence="1" id="KW-0805">Transcription regulation</keyword>
<dbReference type="PANTHER" id="PTHR44846:SF1">
    <property type="entry name" value="MANNOSYL-D-GLYCERATE TRANSPORT_METABOLISM SYSTEM REPRESSOR MNGR-RELATED"/>
    <property type="match status" value="1"/>
</dbReference>
<dbReference type="PANTHER" id="PTHR44846">
    <property type="entry name" value="MANNOSYL-D-GLYCERATE TRANSPORT/METABOLISM SYSTEM REPRESSOR MNGR-RELATED"/>
    <property type="match status" value="1"/>
</dbReference>
<keyword evidence="6" id="KW-1185">Reference proteome</keyword>
<organism evidence="5 6">
    <name type="scientific">Pollutimonas bauzanensis</name>
    <dbReference type="NCBI Taxonomy" id="658167"/>
    <lineage>
        <taxon>Bacteria</taxon>
        <taxon>Pseudomonadati</taxon>
        <taxon>Pseudomonadota</taxon>
        <taxon>Betaproteobacteria</taxon>
        <taxon>Burkholderiales</taxon>
        <taxon>Alcaligenaceae</taxon>
        <taxon>Pollutimonas</taxon>
    </lineage>
</organism>
<evidence type="ECO:0000313" key="5">
    <source>
        <dbReference type="EMBL" id="SHH22275.1"/>
    </source>
</evidence>
<dbReference type="InterPro" id="IPR028978">
    <property type="entry name" value="Chorismate_lyase_/UTRA_dom_sf"/>
</dbReference>
<dbReference type="Gene3D" id="3.40.1410.10">
    <property type="entry name" value="Chorismate lyase-like"/>
    <property type="match status" value="1"/>
</dbReference>
<dbReference type="InterPro" id="IPR011663">
    <property type="entry name" value="UTRA"/>
</dbReference>
<dbReference type="AlphaFoldDB" id="A0A1M5R7D1"/>
<dbReference type="SMART" id="SM00866">
    <property type="entry name" value="UTRA"/>
    <property type="match status" value="1"/>
</dbReference>
<dbReference type="PROSITE" id="PS50949">
    <property type="entry name" value="HTH_GNTR"/>
    <property type="match status" value="1"/>
</dbReference>
<dbReference type="GO" id="GO:0045892">
    <property type="term" value="P:negative regulation of DNA-templated transcription"/>
    <property type="evidence" value="ECO:0007669"/>
    <property type="project" value="TreeGrafter"/>
</dbReference>
<evidence type="ECO:0000313" key="6">
    <source>
        <dbReference type="Proteomes" id="UP000184226"/>
    </source>
</evidence>
<dbReference type="SUPFAM" id="SSF64288">
    <property type="entry name" value="Chorismate lyase-like"/>
    <property type="match status" value="1"/>
</dbReference>
<dbReference type="STRING" id="658167.SAMN04488135_102495"/>
<evidence type="ECO:0000256" key="1">
    <source>
        <dbReference type="ARBA" id="ARBA00023015"/>
    </source>
</evidence>
<dbReference type="InterPro" id="IPR000524">
    <property type="entry name" value="Tscrpt_reg_HTH_GntR"/>
</dbReference>
<dbReference type="GO" id="GO:0003677">
    <property type="term" value="F:DNA binding"/>
    <property type="evidence" value="ECO:0007669"/>
    <property type="project" value="UniProtKB-KW"/>
</dbReference>
<dbReference type="Pfam" id="PF07702">
    <property type="entry name" value="UTRA"/>
    <property type="match status" value="1"/>
</dbReference>
<dbReference type="CDD" id="cd07377">
    <property type="entry name" value="WHTH_GntR"/>
    <property type="match status" value="1"/>
</dbReference>
<dbReference type="Gene3D" id="1.10.10.10">
    <property type="entry name" value="Winged helix-like DNA-binding domain superfamily/Winged helix DNA-binding domain"/>
    <property type="match status" value="1"/>
</dbReference>
<accession>A0A1M5R7D1</accession>
<dbReference type="InterPro" id="IPR050679">
    <property type="entry name" value="Bact_HTH_transcr_reg"/>
</dbReference>
<dbReference type="SMART" id="SM00345">
    <property type="entry name" value="HTH_GNTR"/>
    <property type="match status" value="1"/>
</dbReference>
<evidence type="ECO:0000256" key="2">
    <source>
        <dbReference type="ARBA" id="ARBA00023125"/>
    </source>
</evidence>